<reference evidence="4 5" key="1">
    <citation type="journal article" date="2015" name="Nat. Commun.">
        <title>Lucilia cuprina genome unlocks parasitic fly biology to underpin future interventions.</title>
        <authorList>
            <person name="Anstead C.A."/>
            <person name="Korhonen P.K."/>
            <person name="Young N.D."/>
            <person name="Hall R.S."/>
            <person name="Jex A.R."/>
            <person name="Murali S.C."/>
            <person name="Hughes D.S."/>
            <person name="Lee S.F."/>
            <person name="Perry T."/>
            <person name="Stroehlein A.J."/>
            <person name="Ansell B.R."/>
            <person name="Breugelmans B."/>
            <person name="Hofmann A."/>
            <person name="Qu J."/>
            <person name="Dugan S."/>
            <person name="Lee S.L."/>
            <person name="Chao H."/>
            <person name="Dinh H."/>
            <person name="Han Y."/>
            <person name="Doddapaneni H.V."/>
            <person name="Worley K.C."/>
            <person name="Muzny D.M."/>
            <person name="Ioannidis P."/>
            <person name="Waterhouse R.M."/>
            <person name="Zdobnov E.M."/>
            <person name="James P.J."/>
            <person name="Bagnall N.H."/>
            <person name="Kotze A.C."/>
            <person name="Gibbs R.A."/>
            <person name="Richards S."/>
            <person name="Batterham P."/>
            <person name="Gasser R.B."/>
        </authorList>
    </citation>
    <scope>NUCLEOTIDE SEQUENCE [LARGE SCALE GENOMIC DNA]</scope>
    <source>
        <strain evidence="4 5">LS</strain>
        <tissue evidence="4">Full body</tissue>
    </source>
</reference>
<organism evidence="4 5">
    <name type="scientific">Lucilia cuprina</name>
    <name type="common">Green bottle fly</name>
    <name type="synonym">Australian sheep blowfly</name>
    <dbReference type="NCBI Taxonomy" id="7375"/>
    <lineage>
        <taxon>Eukaryota</taxon>
        <taxon>Metazoa</taxon>
        <taxon>Ecdysozoa</taxon>
        <taxon>Arthropoda</taxon>
        <taxon>Hexapoda</taxon>
        <taxon>Insecta</taxon>
        <taxon>Pterygota</taxon>
        <taxon>Neoptera</taxon>
        <taxon>Endopterygota</taxon>
        <taxon>Diptera</taxon>
        <taxon>Brachycera</taxon>
        <taxon>Muscomorpha</taxon>
        <taxon>Oestroidea</taxon>
        <taxon>Calliphoridae</taxon>
        <taxon>Luciliinae</taxon>
        <taxon>Lucilia</taxon>
    </lineage>
</organism>
<keyword evidence="5" id="KW-1185">Reference proteome</keyword>
<dbReference type="AlphaFoldDB" id="A0A0L0BNJ8"/>
<evidence type="ECO:0000259" key="3">
    <source>
        <dbReference type="Pfam" id="PF25473"/>
    </source>
</evidence>
<evidence type="ECO:0000313" key="5">
    <source>
        <dbReference type="Proteomes" id="UP000037069"/>
    </source>
</evidence>
<dbReference type="PANTHER" id="PTHR21845:SF2">
    <property type="entry name" value="MATRIX-REMODELING-ASSOCIATED PROTEIN 7"/>
    <property type="match status" value="1"/>
</dbReference>
<keyword evidence="2" id="KW-0472">Membrane</keyword>
<feature type="domain" description="Matrix-remodeling-associated protein 7 helical" evidence="3">
    <location>
        <begin position="146"/>
        <end position="208"/>
    </location>
</feature>
<dbReference type="EMBL" id="JRES01001600">
    <property type="protein sequence ID" value="KNC21586.1"/>
    <property type="molecule type" value="Genomic_DNA"/>
</dbReference>
<keyword evidence="2" id="KW-1133">Transmembrane helix</keyword>
<comment type="caution">
    <text evidence="4">The sequence shown here is derived from an EMBL/GenBank/DDBJ whole genome shotgun (WGS) entry which is preliminary data.</text>
</comment>
<dbReference type="Proteomes" id="UP000037069">
    <property type="component" value="Unassembled WGS sequence"/>
</dbReference>
<gene>
    <name evidence="4" type="ORF">FF38_05893</name>
</gene>
<accession>A0A0L0BNJ8</accession>
<name>A0A0L0BNJ8_LUCCU</name>
<feature type="transmembrane region" description="Helical" evidence="2">
    <location>
        <begin position="17"/>
        <end position="39"/>
    </location>
</feature>
<dbReference type="PANTHER" id="PTHR21845">
    <property type="entry name" value="TRANSMEMBRANE ANCHOR PROTEIN 1"/>
    <property type="match status" value="1"/>
</dbReference>
<evidence type="ECO:0000313" key="4">
    <source>
        <dbReference type="EMBL" id="KNC21586.1"/>
    </source>
</evidence>
<protein>
    <recommendedName>
        <fullName evidence="3">Matrix-remodeling-associated protein 7 helical domain-containing protein</fullName>
    </recommendedName>
</protein>
<dbReference type="Pfam" id="PF25473">
    <property type="entry name" value="MXRA7_helical"/>
    <property type="match status" value="1"/>
</dbReference>
<dbReference type="OrthoDB" id="5983600at2759"/>
<sequence length="209" mass="24424">MYKYAATDSIFDGVSNIYLVSIATAFLAVIIAFYCSNFLKDESEKQLKQVLNEVGDEYDENMGEEELPEHDDYLNNTTTTEIENHYQLKQEIQKRLKLDELENTSDYEDNDTYKKVYAKRNSNTSTNDNSDIDYDTDDDMHVDGLVSKLKSKRVKELEAQLTRDQLEEEKRIEREQLAAIFELLKKQEAELNMKEIDESELNAQLALYR</sequence>
<proteinExistence type="predicted"/>
<dbReference type="InterPro" id="IPR057534">
    <property type="entry name" value="MXRA7_helical"/>
</dbReference>
<keyword evidence="2" id="KW-0812">Transmembrane</keyword>
<dbReference type="InterPro" id="IPR026622">
    <property type="entry name" value="Mxra7"/>
</dbReference>
<evidence type="ECO:0000256" key="1">
    <source>
        <dbReference type="SAM" id="Coils"/>
    </source>
</evidence>
<feature type="coiled-coil region" evidence="1">
    <location>
        <begin position="156"/>
        <end position="204"/>
    </location>
</feature>
<dbReference type="STRING" id="7375.A0A0L0BNJ8"/>
<keyword evidence="1" id="KW-0175">Coiled coil</keyword>
<evidence type="ECO:0000256" key="2">
    <source>
        <dbReference type="SAM" id="Phobius"/>
    </source>
</evidence>